<protein>
    <submittedName>
        <fullName evidence="1">Uncharacterized protein</fullName>
    </submittedName>
</protein>
<keyword evidence="2" id="KW-1185">Reference proteome</keyword>
<gene>
    <name evidence="1" type="ORF">C5C40_02480</name>
</gene>
<evidence type="ECO:0000313" key="2">
    <source>
        <dbReference type="Proteomes" id="UP000239698"/>
    </source>
</evidence>
<organism evidence="1 2">
    <name type="scientific">Rathayibacter rathayi</name>
    <name type="common">Corynebacterium rathayi</name>
    <dbReference type="NCBI Taxonomy" id="33887"/>
    <lineage>
        <taxon>Bacteria</taxon>
        <taxon>Bacillati</taxon>
        <taxon>Actinomycetota</taxon>
        <taxon>Actinomycetes</taxon>
        <taxon>Micrococcales</taxon>
        <taxon>Microbacteriaceae</taxon>
        <taxon>Rathayibacter</taxon>
    </lineage>
</organism>
<evidence type="ECO:0000313" key="1">
    <source>
        <dbReference type="EMBL" id="PPH79222.1"/>
    </source>
</evidence>
<comment type="caution">
    <text evidence="1">The sequence shown here is derived from an EMBL/GenBank/DDBJ whole genome shotgun (WGS) entry which is preliminary data.</text>
</comment>
<accession>A0ABX5AEA5</accession>
<dbReference type="RefSeq" id="WP_104248482.1">
    <property type="nucleotide sequence ID" value="NZ_PSUD01000002.1"/>
</dbReference>
<proteinExistence type="predicted"/>
<reference evidence="1 2" key="1">
    <citation type="submission" date="2018-02" db="EMBL/GenBank/DDBJ databases">
        <title>Bacteriophage NCPPB3778 and a type I-E CRISPR drive the evolution of the US Biological Select Agent, Rathayibacter toxicus.</title>
        <authorList>
            <person name="Davis E.W.II."/>
            <person name="Tabima J.F."/>
            <person name="Weisberg A.J."/>
            <person name="Lopes L.D."/>
            <person name="Wiseman M.S."/>
            <person name="Wiseman M.S."/>
            <person name="Pupko T."/>
            <person name="Belcher M.S."/>
            <person name="Sechler A.J."/>
            <person name="Tancos M.A."/>
            <person name="Schroeder B.K."/>
            <person name="Murray T.D."/>
            <person name="Luster D.G."/>
            <person name="Schneider W.L."/>
            <person name="Rogers E."/>
            <person name="Andreote F.D."/>
            <person name="Grunwald N.J."/>
            <person name="Putnam M.L."/>
            <person name="Chang J.H."/>
        </authorList>
    </citation>
    <scope>NUCLEOTIDE SEQUENCE [LARGE SCALE GENOMIC DNA]</scope>
    <source>
        <strain evidence="1 2">AY1D6</strain>
    </source>
</reference>
<sequence>MRADATSGELKRLVAELHRTAPWVRAATRRVPNPWSFDERVAAGTVLDAAVRELERRVGMELRSVRIA</sequence>
<name>A0ABX5AEA5_RATRA</name>
<dbReference type="Proteomes" id="UP000239698">
    <property type="component" value="Unassembled WGS sequence"/>
</dbReference>
<dbReference type="EMBL" id="PSVT01000003">
    <property type="protein sequence ID" value="PPH79222.1"/>
    <property type="molecule type" value="Genomic_DNA"/>
</dbReference>